<dbReference type="AlphaFoldDB" id="A0A1B2M3A5"/>
<name>A0A1B2M3A5_9GAMM</name>
<dbReference type="RefSeq" id="WP_067558503.1">
    <property type="nucleotide sequence ID" value="NZ_CP016895.1"/>
</dbReference>
<protein>
    <submittedName>
        <fullName evidence="3">Alpha/beta hydrolase</fullName>
    </submittedName>
</protein>
<keyword evidence="4" id="KW-1185">Reference proteome</keyword>
<dbReference type="InterPro" id="IPR029058">
    <property type="entry name" value="AB_hydrolase_fold"/>
</dbReference>
<evidence type="ECO:0000256" key="1">
    <source>
        <dbReference type="SAM" id="SignalP"/>
    </source>
</evidence>
<evidence type="ECO:0000259" key="2">
    <source>
        <dbReference type="Pfam" id="PF00561"/>
    </source>
</evidence>
<feature type="signal peptide" evidence="1">
    <location>
        <begin position="1"/>
        <end position="30"/>
    </location>
</feature>
<dbReference type="OrthoDB" id="5853561at2"/>
<dbReference type="SUPFAM" id="SSF53474">
    <property type="entry name" value="alpha/beta-Hydrolases"/>
    <property type="match status" value="1"/>
</dbReference>
<keyword evidence="3" id="KW-0378">Hydrolase</keyword>
<dbReference type="InterPro" id="IPR000073">
    <property type="entry name" value="AB_hydrolase_1"/>
</dbReference>
<dbReference type="PANTHER" id="PTHR43194:SF2">
    <property type="entry name" value="PEROXISOMAL MEMBRANE PROTEIN LPX1"/>
    <property type="match status" value="1"/>
</dbReference>
<dbReference type="InterPro" id="IPR050228">
    <property type="entry name" value="Carboxylesterase_BioH"/>
</dbReference>
<feature type="chain" id="PRO_5008540040" evidence="1">
    <location>
        <begin position="31"/>
        <end position="323"/>
    </location>
</feature>
<dbReference type="Pfam" id="PF00561">
    <property type="entry name" value="Abhydrolase_1"/>
    <property type="match status" value="1"/>
</dbReference>
<accession>A0A1B2M3A5</accession>
<proteinExistence type="predicted"/>
<reference evidence="3 4" key="1">
    <citation type="submission" date="2016-08" db="EMBL/GenBank/DDBJ databases">
        <authorList>
            <person name="Seilhamer J.J."/>
        </authorList>
    </citation>
    <scope>NUCLEOTIDE SEQUENCE [LARGE SCALE GENOMIC DNA]</scope>
    <source>
        <strain evidence="3 4">BRTC-1</strain>
    </source>
</reference>
<dbReference type="EMBL" id="CP016895">
    <property type="protein sequence ID" value="AOA59678.1"/>
    <property type="molecule type" value="Genomic_DNA"/>
</dbReference>
<dbReference type="PANTHER" id="PTHR43194">
    <property type="entry name" value="HYDROLASE ALPHA/BETA FOLD FAMILY"/>
    <property type="match status" value="1"/>
</dbReference>
<dbReference type="KEGG" id="ala:BFG52_15860"/>
<dbReference type="Gene3D" id="3.40.50.1820">
    <property type="entry name" value="alpha/beta hydrolase"/>
    <property type="match status" value="1"/>
</dbReference>
<organism evidence="3 4">
    <name type="scientific">Acinetobacter larvae</name>
    <dbReference type="NCBI Taxonomy" id="1789224"/>
    <lineage>
        <taxon>Bacteria</taxon>
        <taxon>Pseudomonadati</taxon>
        <taxon>Pseudomonadota</taxon>
        <taxon>Gammaproteobacteria</taxon>
        <taxon>Moraxellales</taxon>
        <taxon>Moraxellaceae</taxon>
        <taxon>Acinetobacter</taxon>
    </lineage>
</organism>
<dbReference type="Proteomes" id="UP000093391">
    <property type="component" value="Chromosome"/>
</dbReference>
<dbReference type="GO" id="GO:0016787">
    <property type="term" value="F:hydrolase activity"/>
    <property type="evidence" value="ECO:0007669"/>
    <property type="project" value="UniProtKB-KW"/>
</dbReference>
<sequence>MFKVKQSQHCGKKIYLALLCGFLLQSPAFAAQPSFDFPTPTQQHSQPFSLLKSVAIDAQTQLATRYKPGEGTPIVFVHGSWDDHHSWLAVAEQLAQQLKNPIILYDRRGHSASTPDQAQGTITQDVKDAIALTKALGFEQAHFIGHSYGANIVMQLAEQYPLVAKSIVLYEPPLFGLLKGKAQYQNNLQQVQTAMQSAKQSLEQGDIEKGSIEFIEQVAFGANSWQNLFDERARATMLASYRTWLDQANDPERLNLKAEPLNQYSGRISILYGTDSIAAYQNIITELDHVLKQKKLLAIPGAGHGGLVSHSDQTTQAIVQHLR</sequence>
<evidence type="ECO:0000313" key="3">
    <source>
        <dbReference type="EMBL" id="AOA59678.1"/>
    </source>
</evidence>
<evidence type="ECO:0000313" key="4">
    <source>
        <dbReference type="Proteomes" id="UP000093391"/>
    </source>
</evidence>
<dbReference type="STRING" id="1789224.BFG52_15860"/>
<keyword evidence="1" id="KW-0732">Signal</keyword>
<gene>
    <name evidence="3" type="ORF">BFG52_15860</name>
</gene>
<feature type="domain" description="AB hydrolase-1" evidence="2">
    <location>
        <begin position="73"/>
        <end position="308"/>
    </location>
</feature>